<accession>A0A067M7U1</accession>
<feature type="compositionally biased region" description="Low complexity" evidence="1">
    <location>
        <begin position="128"/>
        <end position="139"/>
    </location>
</feature>
<keyword evidence="3" id="KW-1185">Reference proteome</keyword>
<dbReference type="InParanoid" id="A0A067M7U1"/>
<evidence type="ECO:0000256" key="1">
    <source>
        <dbReference type="SAM" id="MobiDB-lite"/>
    </source>
</evidence>
<name>A0A067M7U1_BOTB1</name>
<feature type="compositionally biased region" description="Basic and acidic residues" evidence="1">
    <location>
        <begin position="192"/>
        <end position="207"/>
    </location>
</feature>
<dbReference type="OrthoDB" id="3365439at2759"/>
<sequence length="223" mass="24818">MAPSKPPRKNANATPLGRPRTGPPKFQHLPLAQARKLKKDWVEKKKIKSAYKAEKRRAGNGVVASAEVATGEGRNNEEVHGDIAEQKSGVDDESGDDDKEHISPPRKQPPVSKLPPKEPHPAWRKPHNPSSSSKHPSPNVATKDQDAEREKRIQLRNLTREAYSQDSLHNYKSDPLGRRRKHQQDTNSGGKGGREQGRGRGQPDMKKRMGVLLARLQMDAGKQ</sequence>
<dbReference type="Proteomes" id="UP000027195">
    <property type="component" value="Unassembled WGS sequence"/>
</dbReference>
<reference evidence="3" key="1">
    <citation type="journal article" date="2014" name="Proc. Natl. Acad. Sci. U.S.A.">
        <title>Extensive sampling of basidiomycete genomes demonstrates inadequacy of the white-rot/brown-rot paradigm for wood decay fungi.</title>
        <authorList>
            <person name="Riley R."/>
            <person name="Salamov A.A."/>
            <person name="Brown D.W."/>
            <person name="Nagy L.G."/>
            <person name="Floudas D."/>
            <person name="Held B.W."/>
            <person name="Levasseur A."/>
            <person name="Lombard V."/>
            <person name="Morin E."/>
            <person name="Otillar R."/>
            <person name="Lindquist E.A."/>
            <person name="Sun H."/>
            <person name="LaButti K.M."/>
            <person name="Schmutz J."/>
            <person name="Jabbour D."/>
            <person name="Luo H."/>
            <person name="Baker S.E."/>
            <person name="Pisabarro A.G."/>
            <person name="Walton J.D."/>
            <person name="Blanchette R.A."/>
            <person name="Henrissat B."/>
            <person name="Martin F."/>
            <person name="Cullen D."/>
            <person name="Hibbett D.S."/>
            <person name="Grigoriev I.V."/>
        </authorList>
    </citation>
    <scope>NUCLEOTIDE SEQUENCE [LARGE SCALE GENOMIC DNA]</scope>
    <source>
        <strain evidence="3">FD-172 SS1</strain>
    </source>
</reference>
<dbReference type="AlphaFoldDB" id="A0A067M7U1"/>
<evidence type="ECO:0008006" key="4">
    <source>
        <dbReference type="Google" id="ProtNLM"/>
    </source>
</evidence>
<gene>
    <name evidence="2" type="ORF">BOTBODRAFT_180271</name>
</gene>
<feature type="region of interest" description="Disordered" evidence="1">
    <location>
        <begin position="1"/>
        <end position="210"/>
    </location>
</feature>
<dbReference type="HOGENOM" id="CLU_120577_0_0_1"/>
<proteinExistence type="predicted"/>
<evidence type="ECO:0000313" key="3">
    <source>
        <dbReference type="Proteomes" id="UP000027195"/>
    </source>
</evidence>
<protein>
    <recommendedName>
        <fullName evidence="4">rRNA-processing protein FYV7</fullName>
    </recommendedName>
</protein>
<feature type="compositionally biased region" description="Basic and acidic residues" evidence="1">
    <location>
        <begin position="143"/>
        <end position="153"/>
    </location>
</feature>
<evidence type="ECO:0000313" key="2">
    <source>
        <dbReference type="EMBL" id="KDQ07922.1"/>
    </source>
</evidence>
<organism evidence="2 3">
    <name type="scientific">Botryobasidium botryosum (strain FD-172 SS1)</name>
    <dbReference type="NCBI Taxonomy" id="930990"/>
    <lineage>
        <taxon>Eukaryota</taxon>
        <taxon>Fungi</taxon>
        <taxon>Dikarya</taxon>
        <taxon>Basidiomycota</taxon>
        <taxon>Agaricomycotina</taxon>
        <taxon>Agaricomycetes</taxon>
        <taxon>Cantharellales</taxon>
        <taxon>Botryobasidiaceae</taxon>
        <taxon>Botryobasidium</taxon>
    </lineage>
</organism>
<dbReference type="EMBL" id="KL198098">
    <property type="protein sequence ID" value="KDQ07922.1"/>
    <property type="molecule type" value="Genomic_DNA"/>
</dbReference>
<feature type="compositionally biased region" description="Basic and acidic residues" evidence="1">
    <location>
        <begin position="74"/>
        <end position="90"/>
    </location>
</feature>